<dbReference type="WBParaSite" id="SPAL_0000019200.1">
    <property type="protein sequence ID" value="SPAL_0000019200.1"/>
    <property type="gene ID" value="SPAL_0000019200"/>
</dbReference>
<reference evidence="5" key="1">
    <citation type="submission" date="2017-02" db="UniProtKB">
        <authorList>
            <consortium name="WormBaseParasite"/>
        </authorList>
    </citation>
    <scope>IDENTIFICATION</scope>
</reference>
<dbReference type="PANTHER" id="PTHR10334">
    <property type="entry name" value="CYSTEINE-RICH SECRETORY PROTEIN-RELATED"/>
    <property type="match status" value="1"/>
</dbReference>
<sequence>MFLNFLLFHTIFIISVLKVDGLSGQKQDGDQLVEKKETPSNFRKPQSRFQQPKRTISFSETKVKSFDKNEPPSKVGDKKKQKVPHHSKKYPKGQNQALLRYEELIKRFTLSGKVWYYVWSKCKYYECYSRNNFAALYGRFLEEVNLYRRIHRSRPLQMDAILSRKAMDAAKKSAVLGRLIPNSNPDIGENSIICNEKMAPLIVFNWYKERSKYNYNTLAALPESVHFSNLIWRSATKVGIGIARKGNLLYIIFNFWPETSQNFKFRENVFKPYYNLANSRSLFKM</sequence>
<feature type="region of interest" description="Disordered" evidence="1">
    <location>
        <begin position="61"/>
        <end position="92"/>
    </location>
</feature>
<dbReference type="SUPFAM" id="SSF55797">
    <property type="entry name" value="PR-1-like"/>
    <property type="match status" value="1"/>
</dbReference>
<dbReference type="Gene3D" id="3.40.33.10">
    <property type="entry name" value="CAP"/>
    <property type="match status" value="1"/>
</dbReference>
<feature type="chain" id="PRO_5005893639" evidence="2">
    <location>
        <begin position="22"/>
        <end position="285"/>
    </location>
</feature>
<evidence type="ECO:0000313" key="4">
    <source>
        <dbReference type="Proteomes" id="UP000046392"/>
    </source>
</evidence>
<name>A0A0N5B290_STREA</name>
<dbReference type="SMART" id="SM00198">
    <property type="entry name" value="SCP"/>
    <property type="match status" value="1"/>
</dbReference>
<dbReference type="InterPro" id="IPR035940">
    <property type="entry name" value="CAP_sf"/>
</dbReference>
<keyword evidence="2" id="KW-0732">Signal</keyword>
<dbReference type="InterPro" id="IPR001283">
    <property type="entry name" value="CRISP-related"/>
</dbReference>
<keyword evidence="4" id="KW-1185">Reference proteome</keyword>
<evidence type="ECO:0000256" key="1">
    <source>
        <dbReference type="SAM" id="MobiDB-lite"/>
    </source>
</evidence>
<organism evidence="4 5">
    <name type="scientific">Strongyloides papillosus</name>
    <name type="common">Intestinal threadworm</name>
    <dbReference type="NCBI Taxonomy" id="174720"/>
    <lineage>
        <taxon>Eukaryota</taxon>
        <taxon>Metazoa</taxon>
        <taxon>Ecdysozoa</taxon>
        <taxon>Nematoda</taxon>
        <taxon>Chromadorea</taxon>
        <taxon>Rhabditida</taxon>
        <taxon>Tylenchina</taxon>
        <taxon>Panagrolaimomorpha</taxon>
        <taxon>Strongyloidoidea</taxon>
        <taxon>Strongyloididae</taxon>
        <taxon>Strongyloides</taxon>
    </lineage>
</organism>
<feature type="domain" description="SCP" evidence="3">
    <location>
        <begin position="135"/>
        <end position="265"/>
    </location>
</feature>
<dbReference type="InterPro" id="IPR014044">
    <property type="entry name" value="CAP_dom"/>
</dbReference>
<feature type="compositionally biased region" description="Basic and acidic residues" evidence="1">
    <location>
        <begin position="61"/>
        <end position="78"/>
    </location>
</feature>
<feature type="compositionally biased region" description="Basic residues" evidence="1">
    <location>
        <begin position="79"/>
        <end position="91"/>
    </location>
</feature>
<dbReference type="Pfam" id="PF00188">
    <property type="entry name" value="CAP"/>
    <property type="match status" value="1"/>
</dbReference>
<feature type="signal peptide" evidence="2">
    <location>
        <begin position="1"/>
        <end position="21"/>
    </location>
</feature>
<evidence type="ECO:0000256" key="2">
    <source>
        <dbReference type="SAM" id="SignalP"/>
    </source>
</evidence>
<protein>
    <submittedName>
        <fullName evidence="5">SCP domain-containing protein</fullName>
    </submittedName>
</protein>
<dbReference type="AlphaFoldDB" id="A0A0N5B290"/>
<proteinExistence type="predicted"/>
<evidence type="ECO:0000259" key="3">
    <source>
        <dbReference type="SMART" id="SM00198"/>
    </source>
</evidence>
<dbReference type="Proteomes" id="UP000046392">
    <property type="component" value="Unplaced"/>
</dbReference>
<accession>A0A0N5B290</accession>
<evidence type="ECO:0000313" key="5">
    <source>
        <dbReference type="WBParaSite" id="SPAL_0000019200.1"/>
    </source>
</evidence>